<keyword evidence="1" id="KW-1133">Transmembrane helix</keyword>
<dbReference type="RefSeq" id="WP_126793323.1">
    <property type="nucleotide sequence ID" value="NZ_CP060720.1"/>
</dbReference>
<dbReference type="EMBL" id="NGKB01000005">
    <property type="protein sequence ID" value="RSU15442.1"/>
    <property type="molecule type" value="Genomic_DNA"/>
</dbReference>
<sequence length="170" mass="19017">MSDKKSGIIVVLLIIIAFGGGYFLGVSNKKEQQILEEIKTLNNNNKDEKKDKKTVATTKEETIKGNSTEETKEIDNKQVAYDKMLSLKGTWAVWQTDNNFTIHEDGTWTTRPVGPGGDRNIPVEVHSYDEETNTIYLDTDGRPTELTIISNTEIIIDSGKGQSSTFVFIE</sequence>
<evidence type="ECO:0000256" key="1">
    <source>
        <dbReference type="SAM" id="Phobius"/>
    </source>
</evidence>
<accession>A0A430B5E4</accession>
<protein>
    <submittedName>
        <fullName evidence="2">Uncharacterized protein</fullName>
    </submittedName>
</protein>
<dbReference type="OrthoDB" id="2200241at2"/>
<evidence type="ECO:0000313" key="2">
    <source>
        <dbReference type="EMBL" id="RSU15442.1"/>
    </source>
</evidence>
<keyword evidence="1" id="KW-0812">Transmembrane</keyword>
<reference evidence="2 3" key="1">
    <citation type="submission" date="2017-05" db="EMBL/GenBank/DDBJ databases">
        <title>Vagococcus spp. assemblies.</title>
        <authorList>
            <person name="Gulvik C.A."/>
        </authorList>
    </citation>
    <scope>NUCLEOTIDE SEQUENCE [LARGE SCALE GENOMIC DNA]</scope>
    <source>
        <strain evidence="2 3">SS1714</strain>
    </source>
</reference>
<dbReference type="GeneID" id="95580773"/>
<gene>
    <name evidence="2" type="ORF">CBF28_06865</name>
</gene>
<feature type="transmembrane region" description="Helical" evidence="1">
    <location>
        <begin position="6"/>
        <end position="25"/>
    </location>
</feature>
<proteinExistence type="predicted"/>
<evidence type="ECO:0000313" key="3">
    <source>
        <dbReference type="Proteomes" id="UP000288028"/>
    </source>
</evidence>
<name>A0A430B5E4_9ENTE</name>
<keyword evidence="3" id="KW-1185">Reference proteome</keyword>
<dbReference type="Proteomes" id="UP000288028">
    <property type="component" value="Unassembled WGS sequence"/>
</dbReference>
<keyword evidence="1" id="KW-0472">Membrane</keyword>
<dbReference type="AlphaFoldDB" id="A0A430B5E4"/>
<organism evidence="2 3">
    <name type="scientific">Vagococcus carniphilus</name>
    <dbReference type="NCBI Taxonomy" id="218144"/>
    <lineage>
        <taxon>Bacteria</taxon>
        <taxon>Bacillati</taxon>
        <taxon>Bacillota</taxon>
        <taxon>Bacilli</taxon>
        <taxon>Lactobacillales</taxon>
        <taxon>Enterococcaceae</taxon>
        <taxon>Vagococcus</taxon>
    </lineage>
</organism>
<comment type="caution">
    <text evidence="2">The sequence shown here is derived from an EMBL/GenBank/DDBJ whole genome shotgun (WGS) entry which is preliminary data.</text>
</comment>